<feature type="domain" description="GATA-type" evidence="10">
    <location>
        <begin position="43"/>
        <end position="96"/>
    </location>
</feature>
<dbReference type="FunFam" id="3.30.50.10:FF:000032">
    <property type="entry name" value="Transcription factor GATA-3"/>
    <property type="match status" value="1"/>
</dbReference>
<comment type="caution">
    <text evidence="11">The sequence shown here is derived from an EMBL/GenBank/DDBJ whole genome shotgun (WGS) entry which is preliminary data.</text>
</comment>
<evidence type="ECO:0000256" key="5">
    <source>
        <dbReference type="ARBA" id="ARBA00023015"/>
    </source>
</evidence>
<dbReference type="GO" id="GO:0005634">
    <property type="term" value="C:nucleus"/>
    <property type="evidence" value="ECO:0007669"/>
    <property type="project" value="UniProtKB-SubCell"/>
</dbReference>
<evidence type="ECO:0000256" key="6">
    <source>
        <dbReference type="ARBA" id="ARBA00023125"/>
    </source>
</evidence>
<evidence type="ECO:0000256" key="8">
    <source>
        <dbReference type="ARBA" id="ARBA00023242"/>
    </source>
</evidence>
<dbReference type="CDD" id="cd00202">
    <property type="entry name" value="ZnF_GATA"/>
    <property type="match status" value="1"/>
</dbReference>
<dbReference type="GO" id="GO:0008270">
    <property type="term" value="F:zinc ion binding"/>
    <property type="evidence" value="ECO:0007669"/>
    <property type="project" value="UniProtKB-KW"/>
</dbReference>
<dbReference type="OrthoDB" id="6430407at2759"/>
<dbReference type="Pfam" id="PF00320">
    <property type="entry name" value="GATA"/>
    <property type="match status" value="1"/>
</dbReference>
<proteinExistence type="predicted"/>
<evidence type="ECO:0000256" key="7">
    <source>
        <dbReference type="ARBA" id="ARBA00023163"/>
    </source>
</evidence>
<dbReference type="InterPro" id="IPR013088">
    <property type="entry name" value="Znf_NHR/GATA"/>
</dbReference>
<evidence type="ECO:0000256" key="1">
    <source>
        <dbReference type="ARBA" id="ARBA00004123"/>
    </source>
</evidence>
<evidence type="ECO:0000313" key="12">
    <source>
        <dbReference type="Proteomes" id="UP000886998"/>
    </source>
</evidence>
<keyword evidence="7" id="KW-0804">Transcription</keyword>
<keyword evidence="12" id="KW-1185">Reference proteome</keyword>
<dbReference type="PROSITE" id="PS00344">
    <property type="entry name" value="GATA_ZN_FINGER_1"/>
    <property type="match status" value="1"/>
</dbReference>
<dbReference type="InterPro" id="IPR039355">
    <property type="entry name" value="Transcription_factor_GATA"/>
</dbReference>
<dbReference type="GO" id="GO:0045165">
    <property type="term" value="P:cell fate commitment"/>
    <property type="evidence" value="ECO:0007669"/>
    <property type="project" value="TreeGrafter"/>
</dbReference>
<comment type="subcellular location">
    <subcellularLocation>
        <location evidence="1">Nucleus</location>
    </subcellularLocation>
</comment>
<evidence type="ECO:0000256" key="9">
    <source>
        <dbReference type="PROSITE-ProRule" id="PRU00094"/>
    </source>
</evidence>
<evidence type="ECO:0000259" key="10">
    <source>
        <dbReference type="PROSITE" id="PS50114"/>
    </source>
</evidence>
<dbReference type="GO" id="GO:0000122">
    <property type="term" value="P:negative regulation of transcription by RNA polymerase II"/>
    <property type="evidence" value="ECO:0007669"/>
    <property type="project" value="TreeGrafter"/>
</dbReference>
<dbReference type="InterPro" id="IPR000679">
    <property type="entry name" value="Znf_GATA"/>
</dbReference>
<dbReference type="PANTHER" id="PTHR10071">
    <property type="entry name" value="TRANSCRIPTION FACTOR GATA FAMILY MEMBER"/>
    <property type="match status" value="1"/>
</dbReference>
<dbReference type="PROSITE" id="PS50114">
    <property type="entry name" value="GATA_ZN_FINGER_2"/>
    <property type="match status" value="1"/>
</dbReference>
<accession>A0A8X7CGE2</accession>
<keyword evidence="5" id="KW-0805">Transcription regulation</keyword>
<keyword evidence="2" id="KW-0479">Metal-binding</keyword>
<keyword evidence="3 9" id="KW-0863">Zinc-finger</keyword>
<dbReference type="SMART" id="SM00401">
    <property type="entry name" value="ZnF_GATA"/>
    <property type="match status" value="1"/>
</dbReference>
<evidence type="ECO:0000256" key="4">
    <source>
        <dbReference type="ARBA" id="ARBA00022833"/>
    </source>
</evidence>
<keyword evidence="8" id="KW-0539">Nucleus</keyword>
<reference evidence="11" key="1">
    <citation type="submission" date="2020-08" db="EMBL/GenBank/DDBJ databases">
        <title>Multicomponent nature underlies the extraordinary mechanical properties of spider dragline silk.</title>
        <authorList>
            <person name="Kono N."/>
            <person name="Nakamura H."/>
            <person name="Mori M."/>
            <person name="Yoshida Y."/>
            <person name="Ohtoshi R."/>
            <person name="Malay A.D."/>
            <person name="Moran D.A.P."/>
            <person name="Tomita M."/>
            <person name="Numata K."/>
            <person name="Arakawa K."/>
        </authorList>
    </citation>
    <scope>NUCLEOTIDE SEQUENCE</scope>
</reference>
<organism evidence="11 12">
    <name type="scientific">Trichonephila inaurata madagascariensis</name>
    <dbReference type="NCBI Taxonomy" id="2747483"/>
    <lineage>
        <taxon>Eukaryota</taxon>
        <taxon>Metazoa</taxon>
        <taxon>Ecdysozoa</taxon>
        <taxon>Arthropoda</taxon>
        <taxon>Chelicerata</taxon>
        <taxon>Arachnida</taxon>
        <taxon>Araneae</taxon>
        <taxon>Araneomorphae</taxon>
        <taxon>Entelegynae</taxon>
        <taxon>Araneoidea</taxon>
        <taxon>Nephilidae</taxon>
        <taxon>Trichonephila</taxon>
        <taxon>Trichonephila inaurata</taxon>
    </lineage>
</organism>
<evidence type="ECO:0000256" key="2">
    <source>
        <dbReference type="ARBA" id="ARBA00022723"/>
    </source>
</evidence>
<dbReference type="PRINTS" id="PR00619">
    <property type="entry name" value="GATAZNFINGER"/>
</dbReference>
<dbReference type="AlphaFoldDB" id="A0A8X7CGE2"/>
<evidence type="ECO:0000313" key="11">
    <source>
        <dbReference type="EMBL" id="GFY68133.1"/>
    </source>
</evidence>
<dbReference type="Proteomes" id="UP000886998">
    <property type="component" value="Unassembled WGS sequence"/>
</dbReference>
<name>A0A8X7CGE2_9ARAC</name>
<evidence type="ECO:0000256" key="3">
    <source>
        <dbReference type="ARBA" id="ARBA00022771"/>
    </source>
</evidence>
<dbReference type="SUPFAM" id="SSF57716">
    <property type="entry name" value="Glucocorticoid receptor-like (DNA-binding domain)"/>
    <property type="match status" value="1"/>
</dbReference>
<gene>
    <name evidence="11" type="primary">grn</name>
    <name evidence="11" type="ORF">TNIN_108501</name>
</gene>
<dbReference type="PANTHER" id="PTHR10071:SF281">
    <property type="entry name" value="BOX A-BINDING FACTOR-RELATED"/>
    <property type="match status" value="1"/>
</dbReference>
<dbReference type="Gene3D" id="3.30.50.10">
    <property type="entry name" value="Erythroid Transcription Factor GATA-1, subunit A"/>
    <property type="match status" value="1"/>
</dbReference>
<dbReference type="EMBL" id="BMAV01016897">
    <property type="protein sequence ID" value="GFY68133.1"/>
    <property type="molecule type" value="Genomic_DNA"/>
</dbReference>
<dbReference type="GO" id="GO:0000978">
    <property type="term" value="F:RNA polymerase II cis-regulatory region sequence-specific DNA binding"/>
    <property type="evidence" value="ECO:0007669"/>
    <property type="project" value="TreeGrafter"/>
</dbReference>
<keyword evidence="6" id="KW-0238">DNA-binding</keyword>
<sequence>MCMEFALTKSVLSKNWKKILKGIITAHEKHLDGEKKLRRSSSKRVGTSCVNCRTTTTSLWRRNHHGEPVCNACGLYFKLHNMSRPIAMKRDGIQTRNRKIVSRERKKKCILQLEDSVRTFNNRDYMNYNPIQQCARMPLHAENDNLNSSNFFLQNMCQHVAQISLI</sequence>
<keyword evidence="4" id="KW-0862">Zinc</keyword>
<dbReference type="GO" id="GO:0000981">
    <property type="term" value="F:DNA-binding transcription factor activity, RNA polymerase II-specific"/>
    <property type="evidence" value="ECO:0007669"/>
    <property type="project" value="TreeGrafter"/>
</dbReference>
<protein>
    <submittedName>
        <fullName evidence="11">GATA-binding factor C</fullName>
    </submittedName>
</protein>
<dbReference type="GO" id="GO:0045944">
    <property type="term" value="P:positive regulation of transcription by RNA polymerase II"/>
    <property type="evidence" value="ECO:0007669"/>
    <property type="project" value="TreeGrafter"/>
</dbReference>